<evidence type="ECO:0000259" key="8">
    <source>
        <dbReference type="PROSITE" id="PS50850"/>
    </source>
</evidence>
<feature type="transmembrane region" description="Helical" evidence="7">
    <location>
        <begin position="223"/>
        <end position="245"/>
    </location>
</feature>
<dbReference type="CDD" id="cd06173">
    <property type="entry name" value="MFS_MefA_like"/>
    <property type="match status" value="1"/>
</dbReference>
<dbReference type="AlphaFoldDB" id="A0A0A2XHC9"/>
<dbReference type="PANTHER" id="PTHR43266">
    <property type="entry name" value="MACROLIDE-EFFLUX PROTEIN"/>
    <property type="match status" value="1"/>
</dbReference>
<feature type="transmembrane region" description="Helical" evidence="7">
    <location>
        <begin position="102"/>
        <end position="119"/>
    </location>
</feature>
<dbReference type="GO" id="GO:0022857">
    <property type="term" value="F:transmembrane transporter activity"/>
    <property type="evidence" value="ECO:0007669"/>
    <property type="project" value="InterPro"/>
</dbReference>
<evidence type="ECO:0000256" key="2">
    <source>
        <dbReference type="ARBA" id="ARBA00022448"/>
    </source>
</evidence>
<feature type="transmembrane region" description="Helical" evidence="7">
    <location>
        <begin position="50"/>
        <end position="68"/>
    </location>
</feature>
<dbReference type="RefSeq" id="WP_039135734.1">
    <property type="nucleotide sequence ID" value="NZ_JPXY01000031.1"/>
</dbReference>
<feature type="domain" description="Major facilitator superfamily (MFS) profile" evidence="8">
    <location>
        <begin position="1"/>
        <end position="401"/>
    </location>
</feature>
<keyword evidence="4 7" id="KW-0812">Transmembrane</keyword>
<name>A0A0A2XHC9_9PAST</name>
<dbReference type="EMBL" id="JPXY01000031">
    <property type="protein sequence ID" value="KGQ31746.1"/>
    <property type="molecule type" value="Genomic_DNA"/>
</dbReference>
<dbReference type="InterPro" id="IPR020846">
    <property type="entry name" value="MFS_dom"/>
</dbReference>
<comment type="subcellular location">
    <subcellularLocation>
        <location evidence="1">Cell membrane</location>
        <topology evidence="1">Multi-pass membrane protein</topology>
    </subcellularLocation>
</comment>
<sequence>MRALLTIRNFPSLLSSLFISKLGDYSYEVVFVFIVLEITGSNYILTGVVYFFRFIPFLFFGPIGGWLADNKDIKNTLLFSEIVRLIVTCLLFISYFYENINIYILILSSVLTTIGRSIFQPSFRTAIPKIVSNKNLGYANSISQIAEEMAMVLGPLICSFILSIAVNKSWVLMFNAITYFLSILIIFNLSKLDARKKEVFNVSKIYKDTCLSLDYLYRVNNKLFIVIIGSGICILFTGSVLRFIIPAVTVFLGKGEIFTSYIFSLMAFGTIIGGLIYNKCVNIVTPNKLMFFWVVYGVILFCLAVFSFFSFDIFLPFSFILGVCGAFVDITLVTVIQTYSEKNNIGKNFGIFSTLANTSEALSSLLSGVISIFSIVFSFVTLTFLIVLTGSTCLALLAKEKSVDETTL</sequence>
<dbReference type="SUPFAM" id="SSF103473">
    <property type="entry name" value="MFS general substrate transporter"/>
    <property type="match status" value="1"/>
</dbReference>
<keyword evidence="6 7" id="KW-0472">Membrane</keyword>
<comment type="caution">
    <text evidence="9">The sequence shown here is derived from an EMBL/GenBank/DDBJ whole genome shotgun (WGS) entry which is preliminary data.</text>
</comment>
<feature type="transmembrane region" description="Helical" evidence="7">
    <location>
        <begin position="149"/>
        <end position="166"/>
    </location>
</feature>
<evidence type="ECO:0000256" key="3">
    <source>
        <dbReference type="ARBA" id="ARBA00022475"/>
    </source>
</evidence>
<feature type="transmembrane region" description="Helical" evidence="7">
    <location>
        <begin position="77"/>
        <end position="96"/>
    </location>
</feature>
<keyword evidence="5 7" id="KW-1133">Transmembrane helix</keyword>
<evidence type="ECO:0000256" key="6">
    <source>
        <dbReference type="ARBA" id="ARBA00023136"/>
    </source>
</evidence>
<dbReference type="GO" id="GO:0005886">
    <property type="term" value="C:plasma membrane"/>
    <property type="evidence" value="ECO:0007669"/>
    <property type="project" value="UniProtKB-SubCell"/>
</dbReference>
<feature type="transmembrane region" description="Helical" evidence="7">
    <location>
        <begin position="289"/>
        <end position="311"/>
    </location>
</feature>
<dbReference type="PANTHER" id="PTHR43266:SF2">
    <property type="entry name" value="MAJOR FACILITATOR SUPERFAMILY (MFS) PROFILE DOMAIN-CONTAINING PROTEIN"/>
    <property type="match status" value="1"/>
</dbReference>
<dbReference type="Proteomes" id="UP000030418">
    <property type="component" value="Unassembled WGS sequence"/>
</dbReference>
<evidence type="ECO:0000256" key="4">
    <source>
        <dbReference type="ARBA" id="ARBA00022692"/>
    </source>
</evidence>
<dbReference type="InterPro" id="IPR011701">
    <property type="entry name" value="MFS"/>
</dbReference>
<dbReference type="InterPro" id="IPR036259">
    <property type="entry name" value="MFS_trans_sf"/>
</dbReference>
<dbReference type="Pfam" id="PF07690">
    <property type="entry name" value="MFS_1"/>
    <property type="match status" value="1"/>
</dbReference>
<evidence type="ECO:0000256" key="1">
    <source>
        <dbReference type="ARBA" id="ARBA00004651"/>
    </source>
</evidence>
<reference evidence="9 10" key="1">
    <citation type="submission" date="2014-08" db="EMBL/GenBank/DDBJ databases">
        <title>Chaperone-usher fimbriae in a diverse selection of Gallibacterium genomes.</title>
        <authorList>
            <person name="Kudirkiene E."/>
            <person name="Bager R.J."/>
            <person name="Johnson T.J."/>
            <person name="Bojesen A.M."/>
        </authorList>
    </citation>
    <scope>NUCLEOTIDE SEQUENCE [LARGE SCALE GENOMIC DNA]</scope>
    <source>
        <strain evidence="9 10">CCM5976</strain>
    </source>
</reference>
<accession>A0A0A2XHC9</accession>
<proteinExistence type="predicted"/>
<organism evidence="9 10">
    <name type="scientific">Gallibacterium genomosp. 2</name>
    <dbReference type="NCBI Taxonomy" id="155517"/>
    <lineage>
        <taxon>Bacteria</taxon>
        <taxon>Pseudomonadati</taxon>
        <taxon>Pseudomonadota</taxon>
        <taxon>Gammaproteobacteria</taxon>
        <taxon>Pasteurellales</taxon>
        <taxon>Pasteurellaceae</taxon>
        <taxon>Gallibacterium</taxon>
    </lineage>
</organism>
<keyword evidence="10" id="KW-1185">Reference proteome</keyword>
<gene>
    <name evidence="9" type="ORF">P375_07105</name>
</gene>
<evidence type="ECO:0000256" key="5">
    <source>
        <dbReference type="ARBA" id="ARBA00022989"/>
    </source>
</evidence>
<feature type="transmembrane region" description="Helical" evidence="7">
    <location>
        <begin position="348"/>
        <end position="366"/>
    </location>
</feature>
<feature type="transmembrane region" description="Helical" evidence="7">
    <location>
        <begin position="257"/>
        <end position="277"/>
    </location>
</feature>
<keyword evidence="3" id="KW-1003">Cell membrane</keyword>
<dbReference type="Gene3D" id="1.20.1250.20">
    <property type="entry name" value="MFS general substrate transporter like domains"/>
    <property type="match status" value="2"/>
</dbReference>
<evidence type="ECO:0000256" key="7">
    <source>
        <dbReference type="SAM" id="Phobius"/>
    </source>
</evidence>
<feature type="transmembrane region" description="Helical" evidence="7">
    <location>
        <begin position="317"/>
        <end position="336"/>
    </location>
</feature>
<dbReference type="PROSITE" id="PS50850">
    <property type="entry name" value="MFS"/>
    <property type="match status" value="1"/>
</dbReference>
<keyword evidence="2" id="KW-0813">Transport</keyword>
<protein>
    <submittedName>
        <fullName evidence="9">Transporter</fullName>
    </submittedName>
</protein>
<feature type="transmembrane region" description="Helical" evidence="7">
    <location>
        <begin position="372"/>
        <end position="398"/>
    </location>
</feature>
<evidence type="ECO:0000313" key="9">
    <source>
        <dbReference type="EMBL" id="KGQ31746.1"/>
    </source>
</evidence>
<evidence type="ECO:0000313" key="10">
    <source>
        <dbReference type="Proteomes" id="UP000030418"/>
    </source>
</evidence>
<feature type="transmembrane region" description="Helical" evidence="7">
    <location>
        <begin position="172"/>
        <end position="190"/>
    </location>
</feature>